<dbReference type="Proteomes" id="UP000241690">
    <property type="component" value="Unassembled WGS sequence"/>
</dbReference>
<accession>A0A2T3ZXA8</accession>
<dbReference type="AlphaFoldDB" id="A0A2T3ZXA8"/>
<gene>
    <name evidence="1" type="ORF">M431DRAFT_500155</name>
</gene>
<name>A0A2T3ZXA8_TRIHA</name>
<dbReference type="GeneID" id="36626459"/>
<reference evidence="1 2" key="1">
    <citation type="submission" date="2016-07" db="EMBL/GenBank/DDBJ databases">
        <title>Multiple horizontal gene transfer events from other fungi enriched the ability of initially mycotrophic Trichoderma (Ascomycota) to feed on dead plant biomass.</title>
        <authorList>
            <consortium name="DOE Joint Genome Institute"/>
            <person name="Aerts A."/>
            <person name="Atanasova L."/>
            <person name="Chenthamara K."/>
            <person name="Zhang J."/>
            <person name="Grujic M."/>
            <person name="Henrissat B."/>
            <person name="Kuo A."/>
            <person name="Salamov A."/>
            <person name="Lipzen A."/>
            <person name="Labutti K."/>
            <person name="Barry K."/>
            <person name="Miao Y."/>
            <person name="Rahimi M.J."/>
            <person name="Shen Q."/>
            <person name="Grigoriev I.V."/>
            <person name="Kubicek C.P."/>
            <person name="Druzhinina I.S."/>
        </authorList>
    </citation>
    <scope>NUCLEOTIDE SEQUENCE [LARGE SCALE GENOMIC DNA]</scope>
    <source>
        <strain evidence="1 2">CBS 226.95</strain>
    </source>
</reference>
<sequence>MGGTRYWAFQREYQIGTLLQTIRAAVEISAEPVYLKKETKTWKDAVRNLYSFRRGSP</sequence>
<evidence type="ECO:0000313" key="1">
    <source>
        <dbReference type="EMBL" id="PTB49373.1"/>
    </source>
</evidence>
<protein>
    <submittedName>
        <fullName evidence="1">Uncharacterized protein</fullName>
    </submittedName>
</protein>
<proteinExistence type="predicted"/>
<dbReference type="RefSeq" id="XP_024769050.1">
    <property type="nucleotide sequence ID" value="XM_024917890.1"/>
</dbReference>
<evidence type="ECO:0000313" key="2">
    <source>
        <dbReference type="Proteomes" id="UP000241690"/>
    </source>
</evidence>
<dbReference type="EMBL" id="KZ679692">
    <property type="protein sequence ID" value="PTB49373.1"/>
    <property type="molecule type" value="Genomic_DNA"/>
</dbReference>
<organism evidence="1 2">
    <name type="scientific">Trichoderma harzianum CBS 226.95</name>
    <dbReference type="NCBI Taxonomy" id="983964"/>
    <lineage>
        <taxon>Eukaryota</taxon>
        <taxon>Fungi</taxon>
        <taxon>Dikarya</taxon>
        <taxon>Ascomycota</taxon>
        <taxon>Pezizomycotina</taxon>
        <taxon>Sordariomycetes</taxon>
        <taxon>Hypocreomycetidae</taxon>
        <taxon>Hypocreales</taxon>
        <taxon>Hypocreaceae</taxon>
        <taxon>Trichoderma</taxon>
    </lineage>
</organism>
<keyword evidence="2" id="KW-1185">Reference proteome</keyword>